<keyword evidence="1" id="KW-1133">Transmembrane helix</keyword>
<name>A0ABU1TXI5_9BACL</name>
<dbReference type="Proteomes" id="UP001258181">
    <property type="component" value="Unassembled WGS sequence"/>
</dbReference>
<organism evidence="2 3">
    <name type="scientific">Fictibacillus barbaricus</name>
    <dbReference type="NCBI Taxonomy" id="182136"/>
    <lineage>
        <taxon>Bacteria</taxon>
        <taxon>Bacillati</taxon>
        <taxon>Bacillota</taxon>
        <taxon>Bacilli</taxon>
        <taxon>Bacillales</taxon>
        <taxon>Fictibacillaceae</taxon>
        <taxon>Fictibacillus</taxon>
    </lineage>
</organism>
<evidence type="ECO:0000256" key="1">
    <source>
        <dbReference type="SAM" id="Phobius"/>
    </source>
</evidence>
<accession>A0ABU1TXI5</accession>
<evidence type="ECO:0000313" key="3">
    <source>
        <dbReference type="Proteomes" id="UP001258181"/>
    </source>
</evidence>
<gene>
    <name evidence="2" type="ORF">J2X07_000901</name>
</gene>
<proteinExistence type="predicted"/>
<evidence type="ECO:0000313" key="2">
    <source>
        <dbReference type="EMBL" id="MDR7071926.1"/>
    </source>
</evidence>
<keyword evidence="1" id="KW-0472">Membrane</keyword>
<feature type="transmembrane region" description="Helical" evidence="1">
    <location>
        <begin position="35"/>
        <end position="56"/>
    </location>
</feature>
<comment type="caution">
    <text evidence="2">The sequence shown here is derived from an EMBL/GenBank/DDBJ whole genome shotgun (WGS) entry which is preliminary data.</text>
</comment>
<feature type="transmembrane region" description="Helical" evidence="1">
    <location>
        <begin position="6"/>
        <end position="23"/>
    </location>
</feature>
<dbReference type="RefSeq" id="WP_310256901.1">
    <property type="nucleotide sequence ID" value="NZ_JAVDWA010000001.1"/>
</dbReference>
<dbReference type="EMBL" id="JAVDWA010000001">
    <property type="protein sequence ID" value="MDR7071926.1"/>
    <property type="molecule type" value="Genomic_DNA"/>
</dbReference>
<feature type="transmembrane region" description="Helical" evidence="1">
    <location>
        <begin position="62"/>
        <end position="85"/>
    </location>
</feature>
<reference evidence="2 3" key="1">
    <citation type="submission" date="2023-07" db="EMBL/GenBank/DDBJ databases">
        <title>Sorghum-associated microbial communities from plants grown in Nebraska, USA.</title>
        <authorList>
            <person name="Schachtman D."/>
        </authorList>
    </citation>
    <scope>NUCLEOTIDE SEQUENCE [LARGE SCALE GENOMIC DNA]</scope>
    <source>
        <strain evidence="2 3">BE211</strain>
    </source>
</reference>
<keyword evidence="3" id="KW-1185">Reference proteome</keyword>
<keyword evidence="1" id="KW-0812">Transmembrane</keyword>
<protein>
    <submittedName>
        <fullName evidence="2">Lipopolysaccharide export LptBFGC system permease protein LptF</fullName>
    </submittedName>
</protein>
<sequence length="88" mass="9783">MKNYGLWSIILVVVGLFLSIEPFSPLNLPIITNWYGVLIGAIIYIIGFVLSIAAIVKKEKGVIKYISLVSFVLAIYFIVTLFNFIGTV</sequence>